<dbReference type="AlphaFoldDB" id="A0A562VAS0"/>
<gene>
    <name evidence="1" type="ORF">LX16_0601</name>
</gene>
<dbReference type="RefSeq" id="WP_147132723.1">
    <property type="nucleotide sequence ID" value="NZ_BAABIJ010000001.1"/>
</dbReference>
<name>A0A562VAS0_9ACTN</name>
<reference evidence="1 2" key="1">
    <citation type="journal article" date="2013" name="Stand. Genomic Sci.">
        <title>Genomic Encyclopedia of Type Strains, Phase I: The one thousand microbial genomes (KMG-I) project.</title>
        <authorList>
            <person name="Kyrpides N.C."/>
            <person name="Woyke T."/>
            <person name="Eisen J.A."/>
            <person name="Garrity G."/>
            <person name="Lilburn T.G."/>
            <person name="Beck B.J."/>
            <person name="Whitman W.B."/>
            <person name="Hugenholtz P."/>
            <person name="Klenk H.P."/>
        </authorList>
    </citation>
    <scope>NUCLEOTIDE SEQUENCE [LARGE SCALE GENOMIC DNA]</scope>
    <source>
        <strain evidence="1 2">DSM 45044</strain>
    </source>
</reference>
<proteinExistence type="predicted"/>
<keyword evidence="1" id="KW-0808">Transferase</keyword>
<protein>
    <submittedName>
        <fullName evidence="1">Uridine kinase</fullName>
    </submittedName>
</protein>
<dbReference type="InterPro" id="IPR027417">
    <property type="entry name" value="P-loop_NTPase"/>
</dbReference>
<dbReference type="SUPFAM" id="SSF52540">
    <property type="entry name" value="P-loop containing nucleoside triphosphate hydrolases"/>
    <property type="match status" value="1"/>
</dbReference>
<organism evidence="1 2">
    <name type="scientific">Stackebrandtia albiflava</name>
    <dbReference type="NCBI Taxonomy" id="406432"/>
    <lineage>
        <taxon>Bacteria</taxon>
        <taxon>Bacillati</taxon>
        <taxon>Actinomycetota</taxon>
        <taxon>Actinomycetes</taxon>
        <taxon>Glycomycetales</taxon>
        <taxon>Glycomycetaceae</taxon>
        <taxon>Stackebrandtia</taxon>
    </lineage>
</organism>
<comment type="caution">
    <text evidence="1">The sequence shown here is derived from an EMBL/GenBank/DDBJ whole genome shotgun (WGS) entry which is preliminary data.</text>
</comment>
<dbReference type="Gene3D" id="3.40.50.300">
    <property type="entry name" value="P-loop containing nucleotide triphosphate hydrolases"/>
    <property type="match status" value="1"/>
</dbReference>
<sequence length="202" mass="22987">MRIESFRELSEDIMDRPARLAGVRMVAVDGPAGSGKTSFADRLAAAFVRGVAVAVLHADDLYDGWQHPTGFDARLREWIVEPWRTGRPAAYRVYDWHAGEFGAEWVRLPRPDVLIVEGVSTGGRRWRNLLSHLVYVEAESRLRLERGLARDGRELLPHLLRWREDESEYFAADRTAARADLVVDGAPEVEHDREREFVVARG</sequence>
<dbReference type="GO" id="GO:0016301">
    <property type="term" value="F:kinase activity"/>
    <property type="evidence" value="ECO:0007669"/>
    <property type="project" value="UniProtKB-KW"/>
</dbReference>
<evidence type="ECO:0000313" key="2">
    <source>
        <dbReference type="Proteomes" id="UP000321617"/>
    </source>
</evidence>
<accession>A0A562VAS0</accession>
<keyword evidence="1" id="KW-0418">Kinase</keyword>
<keyword evidence="2" id="KW-1185">Reference proteome</keyword>
<dbReference type="Pfam" id="PF13238">
    <property type="entry name" value="AAA_18"/>
    <property type="match status" value="1"/>
</dbReference>
<dbReference type="Proteomes" id="UP000321617">
    <property type="component" value="Unassembled WGS sequence"/>
</dbReference>
<dbReference type="EMBL" id="VLLL01000005">
    <property type="protein sequence ID" value="TWJ14907.1"/>
    <property type="molecule type" value="Genomic_DNA"/>
</dbReference>
<dbReference type="OrthoDB" id="3237545at2"/>
<evidence type="ECO:0000313" key="1">
    <source>
        <dbReference type="EMBL" id="TWJ14907.1"/>
    </source>
</evidence>